<evidence type="ECO:0000313" key="2">
    <source>
        <dbReference type="EMBL" id="OAY25277.1"/>
    </source>
</evidence>
<accession>A0A2C9U624</accession>
<proteinExistence type="predicted"/>
<keyword evidence="1" id="KW-0812">Transmembrane</keyword>
<organism evidence="2">
    <name type="scientific">Manihot esculenta</name>
    <name type="common">Cassava</name>
    <name type="synonym">Jatropha manihot</name>
    <dbReference type="NCBI Taxonomy" id="3983"/>
    <lineage>
        <taxon>Eukaryota</taxon>
        <taxon>Viridiplantae</taxon>
        <taxon>Streptophyta</taxon>
        <taxon>Embryophyta</taxon>
        <taxon>Tracheophyta</taxon>
        <taxon>Spermatophyta</taxon>
        <taxon>Magnoliopsida</taxon>
        <taxon>eudicotyledons</taxon>
        <taxon>Gunneridae</taxon>
        <taxon>Pentapetalae</taxon>
        <taxon>rosids</taxon>
        <taxon>fabids</taxon>
        <taxon>Malpighiales</taxon>
        <taxon>Euphorbiaceae</taxon>
        <taxon>Crotonoideae</taxon>
        <taxon>Manihoteae</taxon>
        <taxon>Manihot</taxon>
    </lineage>
</organism>
<name>A0A2C9U624_MANES</name>
<evidence type="ECO:0000256" key="1">
    <source>
        <dbReference type="SAM" id="Phobius"/>
    </source>
</evidence>
<reference evidence="2" key="1">
    <citation type="submission" date="2016-02" db="EMBL/GenBank/DDBJ databases">
        <title>WGS assembly of Manihot esculenta.</title>
        <authorList>
            <person name="Bredeson J.V."/>
            <person name="Prochnik S.E."/>
            <person name="Lyons J.B."/>
            <person name="Schmutz J."/>
            <person name="Grimwood J."/>
            <person name="Vrebalov J."/>
            <person name="Bart R.S."/>
            <person name="Amuge T."/>
            <person name="Ferguson M.E."/>
            <person name="Green R."/>
            <person name="Putnam N."/>
            <person name="Stites J."/>
            <person name="Rounsley S."/>
            <person name="Rokhsar D.S."/>
        </authorList>
    </citation>
    <scope>NUCLEOTIDE SEQUENCE [LARGE SCALE GENOMIC DNA]</scope>
    <source>
        <tissue evidence="2">Leaf</tissue>
    </source>
</reference>
<protein>
    <submittedName>
        <fullName evidence="2">Uncharacterized protein</fullName>
    </submittedName>
</protein>
<feature type="transmembrane region" description="Helical" evidence="1">
    <location>
        <begin position="25"/>
        <end position="54"/>
    </location>
</feature>
<dbReference type="AlphaFoldDB" id="A0A2C9U624"/>
<keyword evidence="1" id="KW-0472">Membrane</keyword>
<sequence>MRDHQLMVVNCYRSVERSTLFPNRVYILSFCLLIEMIFGLVGAACGVNVAYTIIKSLYLKHSHSGFQLNNYKF</sequence>
<gene>
    <name evidence="2" type="ORF">MANES_17G081400</name>
</gene>
<keyword evidence="1" id="KW-1133">Transmembrane helix</keyword>
<dbReference type="EMBL" id="CM004403">
    <property type="protein sequence ID" value="OAY25277.1"/>
    <property type="molecule type" value="Genomic_DNA"/>
</dbReference>